<accession>A0A2B7XM70</accession>
<dbReference type="OrthoDB" id="5401170at2759"/>
<protein>
    <submittedName>
        <fullName evidence="1">Uncharacterized protein</fullName>
    </submittedName>
</protein>
<dbReference type="AlphaFoldDB" id="A0A2B7XM70"/>
<name>A0A2B7XM70_9EURO</name>
<evidence type="ECO:0000313" key="2">
    <source>
        <dbReference type="Proteomes" id="UP000224080"/>
    </source>
</evidence>
<comment type="caution">
    <text evidence="1">The sequence shown here is derived from an EMBL/GenBank/DDBJ whole genome shotgun (WGS) entry which is preliminary data.</text>
</comment>
<proteinExistence type="predicted"/>
<keyword evidence="2" id="KW-1185">Reference proteome</keyword>
<evidence type="ECO:0000313" key="1">
    <source>
        <dbReference type="EMBL" id="PGH10045.1"/>
    </source>
</evidence>
<sequence>MGKIIRQWIGDLFDGLRIACTNGTCWDFEDKISERSSVDSNLYLKSKIPEADAQGSLQCPVVSRRIYDELEFLNFLELGSAPKEGVHPAHYIVFVVMGTVPGVPLTDFWTYDRPKRDRIREAFQKGMTEIRSFYSYFTDMGRQNLIYDENKDKCYEAYIA</sequence>
<reference evidence="1 2" key="1">
    <citation type="submission" date="2017-10" db="EMBL/GenBank/DDBJ databases">
        <title>Comparative genomics in systemic dimorphic fungi from Ajellomycetaceae.</title>
        <authorList>
            <person name="Munoz J.F."/>
            <person name="Mcewen J.G."/>
            <person name="Clay O.K."/>
            <person name="Cuomo C.A."/>
        </authorList>
    </citation>
    <scope>NUCLEOTIDE SEQUENCE [LARGE SCALE GENOMIC DNA]</scope>
    <source>
        <strain evidence="1 2">UAMH130</strain>
    </source>
</reference>
<gene>
    <name evidence="1" type="ORF">GX51_00312</name>
</gene>
<dbReference type="Proteomes" id="UP000224080">
    <property type="component" value="Unassembled WGS sequence"/>
</dbReference>
<organism evidence="1 2">
    <name type="scientific">Blastomyces parvus</name>
    <dbReference type="NCBI Taxonomy" id="2060905"/>
    <lineage>
        <taxon>Eukaryota</taxon>
        <taxon>Fungi</taxon>
        <taxon>Dikarya</taxon>
        <taxon>Ascomycota</taxon>
        <taxon>Pezizomycotina</taxon>
        <taxon>Eurotiomycetes</taxon>
        <taxon>Eurotiomycetidae</taxon>
        <taxon>Onygenales</taxon>
        <taxon>Ajellomycetaceae</taxon>
        <taxon>Blastomyces</taxon>
    </lineage>
</organism>
<dbReference type="EMBL" id="PDNC01000002">
    <property type="protein sequence ID" value="PGH10045.1"/>
    <property type="molecule type" value="Genomic_DNA"/>
</dbReference>